<gene>
    <name evidence="1" type="ORF">RI543_002718</name>
</gene>
<keyword evidence="2" id="KW-1185">Reference proteome</keyword>
<comment type="caution">
    <text evidence="1">The sequence shown here is derived from an EMBL/GenBank/DDBJ whole genome shotgun (WGS) entry which is preliminary data.</text>
</comment>
<dbReference type="EMBL" id="JAWIZZ010000045">
    <property type="protein sequence ID" value="KAK5780174.1"/>
    <property type="molecule type" value="Genomic_DNA"/>
</dbReference>
<name>A0AAN7WKK9_9SACH</name>
<dbReference type="Proteomes" id="UP001306508">
    <property type="component" value="Unassembled WGS sequence"/>
</dbReference>
<organism evidence="1 2">
    <name type="scientific">Arxiozyma heterogenica</name>
    <dbReference type="NCBI Taxonomy" id="278026"/>
    <lineage>
        <taxon>Eukaryota</taxon>
        <taxon>Fungi</taxon>
        <taxon>Dikarya</taxon>
        <taxon>Ascomycota</taxon>
        <taxon>Saccharomycotina</taxon>
        <taxon>Saccharomycetes</taxon>
        <taxon>Saccharomycetales</taxon>
        <taxon>Saccharomycetaceae</taxon>
        <taxon>Arxiozyma</taxon>
    </lineage>
</organism>
<protein>
    <submittedName>
        <fullName evidence="1">Uncharacterized protein</fullName>
    </submittedName>
</protein>
<sequence>MDSLDIQKVLLLKRVIYIVENNIGNFEERSHWIQKIVKETPELIVLLPSLKEKIERFCENYNISTNTLNEQCPINIQYKKIKIDKLIVEHILQDDYSNIILKYNIIPVEKANHRHQPHYFYHWLENVLIITILSHDFRNIPELEYKIESNYEITTHLDSDNENSYDSQPELFNAVQRMRLYLCCSLFLQEKYLDVIQKIFYFNDKDSGFLHISQWNLQNNFIFEDEFYTIVLISALLTIPINKYKNFIQLANIQLLFHNFPLANMVFDLLVNINFKKFFNVWFQKVYPIVQKHFIIGPKLDEIEQKIRTKIYVFYLSVSDKIKISQLSESLGIAYNIVLNDLTKLFNERQSNFFIEGDIVFYKKRSIINDISSILKTNENRISKLVDKKREDNHQLIEFLHNSTSTNSQNCTD</sequence>
<dbReference type="AlphaFoldDB" id="A0AAN7WKK9"/>
<evidence type="ECO:0000313" key="2">
    <source>
        <dbReference type="Proteomes" id="UP001306508"/>
    </source>
</evidence>
<proteinExistence type="predicted"/>
<evidence type="ECO:0000313" key="1">
    <source>
        <dbReference type="EMBL" id="KAK5780174.1"/>
    </source>
</evidence>
<reference evidence="2" key="1">
    <citation type="submission" date="2023-07" db="EMBL/GenBank/DDBJ databases">
        <title>A draft genome of Kazachstania heterogenica Y-27499.</title>
        <authorList>
            <person name="Donic C."/>
            <person name="Kralova J.S."/>
            <person name="Fidel L."/>
            <person name="Ben-Dor S."/>
            <person name="Jung S."/>
        </authorList>
    </citation>
    <scope>NUCLEOTIDE SEQUENCE [LARGE SCALE GENOMIC DNA]</scope>
    <source>
        <strain evidence="2">Y27499</strain>
    </source>
</reference>
<accession>A0AAN7WKK9</accession>